<proteinExistence type="predicted"/>
<protein>
    <recommendedName>
        <fullName evidence="5">Matrixin</fullName>
    </recommendedName>
</protein>
<sequence>MVFSGLVNYRHLIATSCAVAVAAGTLAAPAQAAVDPIGAECRAATAAANMGQPIPNIANFLLSSSENAVDNGVLRIYAPEKYKPYITEATDQWANATGGLMRFEYVDQPGYKVVAVREANLGSYVVGRVQGNVNNMELLLNPDILRNGYYESLVMTIAHELGHAMGLAHSCDDALMKDGSNRGKVAKTPQPLDAQVLIQANDLRAARLSTTTATPTPEPTPANNGNVYEWVGERNSTVVEVAPTPVRTTVTWEPETQPSTSQKSTERRTTVVETTIAPEPTPEQPKRVSPLAIILPVAAAAISAIGLGFAFKRSWF</sequence>
<feature type="chain" id="PRO_5040957780" description="Matrixin" evidence="2">
    <location>
        <begin position="33"/>
        <end position="316"/>
    </location>
</feature>
<evidence type="ECO:0000313" key="4">
    <source>
        <dbReference type="Proteomes" id="UP000185547"/>
    </source>
</evidence>
<dbReference type="SUPFAM" id="SSF55486">
    <property type="entry name" value="Metalloproteases ('zincins'), catalytic domain"/>
    <property type="match status" value="1"/>
</dbReference>
<dbReference type="InterPro" id="IPR024079">
    <property type="entry name" value="MetalloPept_cat_dom_sf"/>
</dbReference>
<dbReference type="AlphaFoldDB" id="A0A9X8R284"/>
<keyword evidence="2" id="KW-0732">Signal</keyword>
<evidence type="ECO:0000313" key="3">
    <source>
        <dbReference type="EMBL" id="SIQ10150.1"/>
    </source>
</evidence>
<evidence type="ECO:0008006" key="5">
    <source>
        <dbReference type="Google" id="ProtNLM"/>
    </source>
</evidence>
<keyword evidence="1" id="KW-1133">Transmembrane helix</keyword>
<evidence type="ECO:0000256" key="1">
    <source>
        <dbReference type="SAM" id="Phobius"/>
    </source>
</evidence>
<comment type="caution">
    <text evidence="3">The sequence shown here is derived from an EMBL/GenBank/DDBJ whole genome shotgun (WGS) entry which is preliminary data.</text>
</comment>
<name>A0A9X8R284_9CORY</name>
<dbReference type="Proteomes" id="UP000185547">
    <property type="component" value="Unassembled WGS sequence"/>
</dbReference>
<keyword evidence="1" id="KW-0472">Membrane</keyword>
<dbReference type="GO" id="GO:0008237">
    <property type="term" value="F:metallopeptidase activity"/>
    <property type="evidence" value="ECO:0007669"/>
    <property type="project" value="InterPro"/>
</dbReference>
<evidence type="ECO:0000256" key="2">
    <source>
        <dbReference type="SAM" id="SignalP"/>
    </source>
</evidence>
<feature type="transmembrane region" description="Helical" evidence="1">
    <location>
        <begin position="291"/>
        <end position="311"/>
    </location>
</feature>
<gene>
    <name evidence="3" type="ORF">SAMN05421802_10659</name>
</gene>
<reference evidence="3 4" key="1">
    <citation type="submission" date="2017-01" db="EMBL/GenBank/DDBJ databases">
        <authorList>
            <person name="Varghese N."/>
            <person name="Submissions S."/>
        </authorList>
    </citation>
    <scope>NUCLEOTIDE SEQUENCE [LARGE SCALE GENOMIC DNA]</scope>
    <source>
        <strain evidence="3 4">DSM 44280</strain>
    </source>
</reference>
<dbReference type="EMBL" id="FTMH01000006">
    <property type="protein sequence ID" value="SIQ10150.1"/>
    <property type="molecule type" value="Genomic_DNA"/>
</dbReference>
<accession>A0A9X8R284</accession>
<dbReference type="Gene3D" id="3.40.390.10">
    <property type="entry name" value="Collagenase (Catalytic Domain)"/>
    <property type="match status" value="1"/>
</dbReference>
<organism evidence="3 4">
    <name type="scientific">Corynebacterium afermentans</name>
    <dbReference type="NCBI Taxonomy" id="38286"/>
    <lineage>
        <taxon>Bacteria</taxon>
        <taxon>Bacillati</taxon>
        <taxon>Actinomycetota</taxon>
        <taxon>Actinomycetes</taxon>
        <taxon>Mycobacteriales</taxon>
        <taxon>Corynebacteriaceae</taxon>
        <taxon>Corynebacterium</taxon>
    </lineage>
</organism>
<keyword evidence="1" id="KW-0812">Transmembrane</keyword>
<keyword evidence="4" id="KW-1185">Reference proteome</keyword>
<feature type="signal peptide" evidence="2">
    <location>
        <begin position="1"/>
        <end position="32"/>
    </location>
</feature>